<feature type="compositionally biased region" description="Low complexity" evidence="1">
    <location>
        <begin position="59"/>
        <end position="83"/>
    </location>
</feature>
<evidence type="ECO:0000313" key="3">
    <source>
        <dbReference type="Proteomes" id="UP001324287"/>
    </source>
</evidence>
<protein>
    <submittedName>
        <fullName evidence="2">Uncharacterized protein</fullName>
    </submittedName>
</protein>
<evidence type="ECO:0000256" key="1">
    <source>
        <dbReference type="SAM" id="MobiDB-lite"/>
    </source>
</evidence>
<feature type="compositionally biased region" description="Low complexity" evidence="1">
    <location>
        <begin position="15"/>
        <end position="25"/>
    </location>
</feature>
<feature type="region of interest" description="Disordered" evidence="1">
    <location>
        <begin position="1"/>
        <end position="40"/>
    </location>
</feature>
<sequence length="111" mass="11370">MPHRRSRAATSDGPARQQAGGAQEQDGAEDGEERPRGAVTGWASMSSCWMAGVVVAPAADGGLGVDSPRSSVSSTGVSGTLPSQRSEAYWSSASVANRVPPRSVDRVAKTT</sequence>
<dbReference type="RefSeq" id="WP_324274760.1">
    <property type="nucleotide sequence ID" value="NZ_CP141261.1"/>
</dbReference>
<feature type="compositionally biased region" description="Polar residues" evidence="1">
    <location>
        <begin position="84"/>
        <end position="95"/>
    </location>
</feature>
<organism evidence="2 3">
    <name type="scientific">Blastococcus brunescens</name>
    <dbReference type="NCBI Taxonomy" id="1564165"/>
    <lineage>
        <taxon>Bacteria</taxon>
        <taxon>Bacillati</taxon>
        <taxon>Actinomycetota</taxon>
        <taxon>Actinomycetes</taxon>
        <taxon>Geodermatophilales</taxon>
        <taxon>Geodermatophilaceae</taxon>
        <taxon>Blastococcus</taxon>
    </lineage>
</organism>
<proteinExistence type="predicted"/>
<evidence type="ECO:0000313" key="2">
    <source>
        <dbReference type="EMBL" id="WRL63425.1"/>
    </source>
</evidence>
<keyword evidence="3" id="KW-1185">Reference proteome</keyword>
<gene>
    <name evidence="2" type="ORF">U6N30_27460</name>
</gene>
<feature type="region of interest" description="Disordered" evidence="1">
    <location>
        <begin position="59"/>
        <end position="111"/>
    </location>
</feature>
<dbReference type="Proteomes" id="UP001324287">
    <property type="component" value="Chromosome"/>
</dbReference>
<accession>A0ABZ1AY39</accession>
<dbReference type="EMBL" id="CP141261">
    <property type="protein sequence ID" value="WRL63425.1"/>
    <property type="molecule type" value="Genomic_DNA"/>
</dbReference>
<reference evidence="2 3" key="1">
    <citation type="submission" date="2023-12" db="EMBL/GenBank/DDBJ databases">
        <title>Blastococcus brunescens sp. nov., an actonobacterium isolated from sandstone collected in sahara desert.</title>
        <authorList>
            <person name="Gtari M."/>
            <person name="Ghodhbane F."/>
        </authorList>
    </citation>
    <scope>NUCLEOTIDE SEQUENCE [LARGE SCALE GENOMIC DNA]</scope>
    <source>
        <strain evidence="2 3">BMG 8361</strain>
    </source>
</reference>
<name>A0ABZ1AY39_9ACTN</name>